<keyword evidence="1" id="KW-0175">Coiled coil</keyword>
<evidence type="ECO:0000313" key="4">
    <source>
        <dbReference type="EMBL" id="CAE4670092.1"/>
    </source>
</evidence>
<accession>A0A7S4TAX6</accession>
<dbReference type="Gene3D" id="1.10.287.1490">
    <property type="match status" value="1"/>
</dbReference>
<name>A0A7S4TAX6_9DINO</name>
<evidence type="ECO:0000259" key="3">
    <source>
        <dbReference type="Pfam" id="PF13851"/>
    </source>
</evidence>
<dbReference type="Pfam" id="PF13851">
    <property type="entry name" value="GAS"/>
    <property type="match status" value="1"/>
</dbReference>
<feature type="compositionally biased region" description="Basic and acidic residues" evidence="2">
    <location>
        <begin position="24"/>
        <end position="37"/>
    </location>
</feature>
<evidence type="ECO:0000256" key="1">
    <source>
        <dbReference type="SAM" id="Coils"/>
    </source>
</evidence>
<sequence length="463" mass="55224">MGKKGKKKKNVDPAALAEQAAQEAQEKKRFEMQKEAKRLRERCDREERDFHNFLMEREKINYFWIVEKKTLNEKMADLRNKEREYQDLEERQQIELKMFQQRLKHLRYHQQDEVVELKTDGELALKLQEDHHRVTEAEIRKDKRALKVETKEAEVAQDDFIRMLKLEQDQKVLELRQEFDRRARDMQQKYELRMKVIRDDMEKQQRKQVQRIEEAKNSQIQRVMAKNQKDFLEIKVYYSEITTSNLDLIKRLKEEFSEIKKRENDDAKKMFDLEQRNRQLKEPLTRAKQDVENLQIQLVAYQKDKERLAEVKDKIKQSETQLHRMEFQHEVLQQQSATVNKERDRLYEQFQHSIYDVQQKAGLKNLILEKKIDAIEEALETTEAQVSELVASASNDQTQVAGGISQKLDEVIAYKNDIVAQLEEEVQRIKDSHTTMVRTYESKLAEYGIPPEELGFVPAVAAA</sequence>
<dbReference type="GO" id="GO:0031267">
    <property type="term" value="F:small GTPase binding"/>
    <property type="evidence" value="ECO:0007669"/>
    <property type="project" value="InterPro"/>
</dbReference>
<dbReference type="InterPro" id="IPR039308">
    <property type="entry name" value="GAS8"/>
</dbReference>
<organism evidence="4">
    <name type="scientific">Alexandrium monilatum</name>
    <dbReference type="NCBI Taxonomy" id="311494"/>
    <lineage>
        <taxon>Eukaryota</taxon>
        <taxon>Sar</taxon>
        <taxon>Alveolata</taxon>
        <taxon>Dinophyceae</taxon>
        <taxon>Gonyaulacales</taxon>
        <taxon>Pyrocystaceae</taxon>
        <taxon>Alexandrium</taxon>
    </lineage>
</organism>
<protein>
    <recommendedName>
        <fullName evidence="3">Growth arrest-specific protein 8 domain-containing protein</fullName>
    </recommendedName>
</protein>
<proteinExistence type="predicted"/>
<feature type="coiled-coil region" evidence="1">
    <location>
        <begin position="365"/>
        <end position="392"/>
    </location>
</feature>
<dbReference type="GO" id="GO:0031514">
    <property type="term" value="C:motile cilium"/>
    <property type="evidence" value="ECO:0007669"/>
    <property type="project" value="InterPro"/>
</dbReference>
<feature type="coiled-coil region" evidence="1">
    <location>
        <begin position="187"/>
        <end position="218"/>
    </location>
</feature>
<dbReference type="PANTHER" id="PTHR31543:SF1">
    <property type="entry name" value="HECT DOMAIN-CONTAINING PROTEIN"/>
    <property type="match status" value="1"/>
</dbReference>
<dbReference type="InterPro" id="IPR025593">
    <property type="entry name" value="GAS8_dom"/>
</dbReference>
<evidence type="ECO:0000256" key="2">
    <source>
        <dbReference type="SAM" id="MobiDB-lite"/>
    </source>
</evidence>
<gene>
    <name evidence="4" type="ORF">AMON00008_LOCUS65355</name>
</gene>
<dbReference type="GO" id="GO:0008017">
    <property type="term" value="F:microtubule binding"/>
    <property type="evidence" value="ECO:0007669"/>
    <property type="project" value="InterPro"/>
</dbReference>
<feature type="compositionally biased region" description="Low complexity" evidence="2">
    <location>
        <begin position="14"/>
        <end position="23"/>
    </location>
</feature>
<feature type="coiled-coil region" evidence="1">
    <location>
        <begin position="277"/>
        <end position="335"/>
    </location>
</feature>
<feature type="domain" description="Growth arrest-specific protein 8" evidence="3">
    <location>
        <begin position="223"/>
        <end position="422"/>
    </location>
</feature>
<dbReference type="EMBL" id="HBNR01090983">
    <property type="protein sequence ID" value="CAE4670092.1"/>
    <property type="molecule type" value="Transcribed_RNA"/>
</dbReference>
<dbReference type="GO" id="GO:0005794">
    <property type="term" value="C:Golgi apparatus"/>
    <property type="evidence" value="ECO:0007669"/>
    <property type="project" value="TreeGrafter"/>
</dbReference>
<reference evidence="4" key="1">
    <citation type="submission" date="2021-01" db="EMBL/GenBank/DDBJ databases">
        <authorList>
            <person name="Corre E."/>
            <person name="Pelletier E."/>
            <person name="Niang G."/>
            <person name="Scheremetjew M."/>
            <person name="Finn R."/>
            <person name="Kale V."/>
            <person name="Holt S."/>
            <person name="Cochrane G."/>
            <person name="Meng A."/>
            <person name="Brown T."/>
            <person name="Cohen L."/>
        </authorList>
    </citation>
    <scope>NUCLEOTIDE SEQUENCE</scope>
    <source>
        <strain evidence="4">CCMP3105</strain>
    </source>
</reference>
<feature type="region of interest" description="Disordered" evidence="2">
    <location>
        <begin position="1"/>
        <end position="37"/>
    </location>
</feature>
<dbReference type="GO" id="GO:0005874">
    <property type="term" value="C:microtubule"/>
    <property type="evidence" value="ECO:0007669"/>
    <property type="project" value="TreeGrafter"/>
</dbReference>
<dbReference type="PANTHER" id="PTHR31543">
    <property type="entry name" value="DYNEIN REGULATORY COMPLEX SUBUNIT 4"/>
    <property type="match status" value="1"/>
</dbReference>
<dbReference type="GO" id="GO:0048870">
    <property type="term" value="P:cell motility"/>
    <property type="evidence" value="ECO:0007669"/>
    <property type="project" value="InterPro"/>
</dbReference>
<dbReference type="AlphaFoldDB" id="A0A7S4TAX6"/>